<gene>
    <name evidence="3" type="ORF">NEOLEDRAFT_1230847</name>
</gene>
<evidence type="ECO:0000256" key="1">
    <source>
        <dbReference type="SAM" id="MobiDB-lite"/>
    </source>
</evidence>
<sequence length="225" mass="24035">MLSIREQLTDSSTVGDHNFGPFLCRTDDGTESSSSSSTSLPSRTPASITSASMTPAHSKWSKVDIGAVVGGSAALVLVLGATAGILLYRRRGHNETRAAGESFIPDISIHGSTAHLGPCQQDQHWRNASNEQSAAFLSPNLNPTSSESFNSESEGSSSHAPLFVGRLLHQSSTPGTLPPTQHRTSLPSVDYRNSGTFISPGRRRTLQRGAEELRPPDYHSVVQRS</sequence>
<protein>
    <submittedName>
        <fullName evidence="3">Uncharacterized protein</fullName>
    </submittedName>
</protein>
<feature type="region of interest" description="Disordered" evidence="1">
    <location>
        <begin position="136"/>
        <end position="211"/>
    </location>
</feature>
<feature type="compositionally biased region" description="Low complexity" evidence="1">
    <location>
        <begin position="32"/>
        <end position="47"/>
    </location>
</feature>
<dbReference type="Proteomes" id="UP000076761">
    <property type="component" value="Unassembled WGS sequence"/>
</dbReference>
<keyword evidence="2" id="KW-0472">Membrane</keyword>
<evidence type="ECO:0000313" key="3">
    <source>
        <dbReference type="EMBL" id="KZT28219.1"/>
    </source>
</evidence>
<feature type="compositionally biased region" description="Low complexity" evidence="1">
    <location>
        <begin position="145"/>
        <end position="158"/>
    </location>
</feature>
<dbReference type="AlphaFoldDB" id="A0A165UIJ7"/>
<keyword evidence="4" id="KW-1185">Reference proteome</keyword>
<feature type="compositionally biased region" description="Polar residues" evidence="1">
    <location>
        <begin position="169"/>
        <end position="197"/>
    </location>
</feature>
<accession>A0A165UIJ7</accession>
<dbReference type="EMBL" id="KV425558">
    <property type="protein sequence ID" value="KZT28219.1"/>
    <property type="molecule type" value="Genomic_DNA"/>
</dbReference>
<evidence type="ECO:0000256" key="2">
    <source>
        <dbReference type="SAM" id="Phobius"/>
    </source>
</evidence>
<keyword evidence="2" id="KW-0812">Transmembrane</keyword>
<evidence type="ECO:0000313" key="4">
    <source>
        <dbReference type="Proteomes" id="UP000076761"/>
    </source>
</evidence>
<name>A0A165UIJ7_9AGAM</name>
<feature type="region of interest" description="Disordered" evidence="1">
    <location>
        <begin position="19"/>
        <end position="53"/>
    </location>
</feature>
<feature type="transmembrane region" description="Helical" evidence="2">
    <location>
        <begin position="65"/>
        <end position="88"/>
    </location>
</feature>
<organism evidence="3 4">
    <name type="scientific">Neolentinus lepideus HHB14362 ss-1</name>
    <dbReference type="NCBI Taxonomy" id="1314782"/>
    <lineage>
        <taxon>Eukaryota</taxon>
        <taxon>Fungi</taxon>
        <taxon>Dikarya</taxon>
        <taxon>Basidiomycota</taxon>
        <taxon>Agaricomycotina</taxon>
        <taxon>Agaricomycetes</taxon>
        <taxon>Gloeophyllales</taxon>
        <taxon>Gloeophyllaceae</taxon>
        <taxon>Neolentinus</taxon>
    </lineage>
</organism>
<dbReference type="InParanoid" id="A0A165UIJ7"/>
<reference evidence="3 4" key="1">
    <citation type="journal article" date="2016" name="Mol. Biol. Evol.">
        <title>Comparative Genomics of Early-Diverging Mushroom-Forming Fungi Provides Insights into the Origins of Lignocellulose Decay Capabilities.</title>
        <authorList>
            <person name="Nagy L.G."/>
            <person name="Riley R."/>
            <person name="Tritt A."/>
            <person name="Adam C."/>
            <person name="Daum C."/>
            <person name="Floudas D."/>
            <person name="Sun H."/>
            <person name="Yadav J.S."/>
            <person name="Pangilinan J."/>
            <person name="Larsson K.H."/>
            <person name="Matsuura K."/>
            <person name="Barry K."/>
            <person name="Labutti K."/>
            <person name="Kuo R."/>
            <person name="Ohm R.A."/>
            <person name="Bhattacharya S.S."/>
            <person name="Shirouzu T."/>
            <person name="Yoshinaga Y."/>
            <person name="Martin F.M."/>
            <person name="Grigoriev I.V."/>
            <person name="Hibbett D.S."/>
        </authorList>
    </citation>
    <scope>NUCLEOTIDE SEQUENCE [LARGE SCALE GENOMIC DNA]</scope>
    <source>
        <strain evidence="3 4">HHB14362 ss-1</strain>
    </source>
</reference>
<keyword evidence="2" id="KW-1133">Transmembrane helix</keyword>
<proteinExistence type="predicted"/>